<reference evidence="3" key="1">
    <citation type="journal article" date="2016" name="Nat. Biotechnol.">
        <title>Sequencing wild and cultivated cassava and related species reveals extensive interspecific hybridization and genetic diversity.</title>
        <authorList>
            <person name="Bredeson J.V."/>
            <person name="Lyons J.B."/>
            <person name="Prochnik S.E."/>
            <person name="Wu G.A."/>
            <person name="Ha C.M."/>
            <person name="Edsinger-Gonzales E."/>
            <person name="Grimwood J."/>
            <person name="Schmutz J."/>
            <person name="Rabbi I.Y."/>
            <person name="Egesi C."/>
            <person name="Nauluvula P."/>
            <person name="Lebot V."/>
            <person name="Ndunguru J."/>
            <person name="Mkamilo G."/>
            <person name="Bart R.S."/>
            <person name="Setter T.L."/>
            <person name="Gleadow R.M."/>
            <person name="Kulakow P."/>
            <person name="Ferguson M.E."/>
            <person name="Rounsley S."/>
            <person name="Rokhsar D.S."/>
        </authorList>
    </citation>
    <scope>NUCLEOTIDE SEQUENCE [LARGE SCALE GENOMIC DNA]</scope>
    <source>
        <strain evidence="3">cv. AM560-2</strain>
    </source>
</reference>
<dbReference type="EMBL" id="CM004395">
    <property type="protein sequence ID" value="OAY41082.1"/>
    <property type="molecule type" value="Genomic_DNA"/>
</dbReference>
<evidence type="ECO:0000313" key="2">
    <source>
        <dbReference type="EMBL" id="OAY41082.1"/>
    </source>
</evidence>
<feature type="compositionally biased region" description="Basic and acidic residues" evidence="1">
    <location>
        <begin position="1"/>
        <end position="19"/>
    </location>
</feature>
<sequence length="151" mass="17311">MEPENNKRGREGQEAKDSFQKTAKKQHLNIEIGSINIEVSSYDHDDNNQICESSDNYLALGVFDFPWLKEGVISKWEDWCFQDSFEFSLHESYTTAALAHEFSDQYLSETSETIVESTDIPSGKFEESVWPLEMENADCTLLNQPLTQEDA</sequence>
<keyword evidence="3" id="KW-1185">Reference proteome</keyword>
<comment type="caution">
    <text evidence="2">The sequence shown here is derived from an EMBL/GenBank/DDBJ whole genome shotgun (WGS) entry which is preliminary data.</text>
</comment>
<proteinExistence type="predicted"/>
<evidence type="ECO:0000256" key="1">
    <source>
        <dbReference type="SAM" id="MobiDB-lite"/>
    </source>
</evidence>
<protein>
    <submittedName>
        <fullName evidence="2">Uncharacterized protein</fullName>
    </submittedName>
</protein>
<evidence type="ECO:0000313" key="3">
    <source>
        <dbReference type="Proteomes" id="UP000091857"/>
    </source>
</evidence>
<dbReference type="AlphaFoldDB" id="A0A2C9V8U2"/>
<dbReference type="Gramene" id="Manes.09G072700.1.v8.1">
    <property type="protein sequence ID" value="Manes.09G072700.1.v8.1.CDS.1"/>
    <property type="gene ID" value="Manes.09G072700.v8.1"/>
</dbReference>
<accession>A0A2C9V8U2</accession>
<dbReference type="Proteomes" id="UP000091857">
    <property type="component" value="Chromosome 9"/>
</dbReference>
<dbReference type="OrthoDB" id="840210at2759"/>
<organism evidence="2 3">
    <name type="scientific">Manihot esculenta</name>
    <name type="common">Cassava</name>
    <name type="synonym">Jatropha manihot</name>
    <dbReference type="NCBI Taxonomy" id="3983"/>
    <lineage>
        <taxon>Eukaryota</taxon>
        <taxon>Viridiplantae</taxon>
        <taxon>Streptophyta</taxon>
        <taxon>Embryophyta</taxon>
        <taxon>Tracheophyta</taxon>
        <taxon>Spermatophyta</taxon>
        <taxon>Magnoliopsida</taxon>
        <taxon>eudicotyledons</taxon>
        <taxon>Gunneridae</taxon>
        <taxon>Pentapetalae</taxon>
        <taxon>rosids</taxon>
        <taxon>fabids</taxon>
        <taxon>Malpighiales</taxon>
        <taxon>Euphorbiaceae</taxon>
        <taxon>Crotonoideae</taxon>
        <taxon>Manihoteae</taxon>
        <taxon>Manihot</taxon>
    </lineage>
</organism>
<gene>
    <name evidence="2" type="ORF">MANES_09G072700v8</name>
</gene>
<dbReference type="OMA" id="MENADCT"/>
<name>A0A2C9V8U2_MANES</name>
<feature type="region of interest" description="Disordered" evidence="1">
    <location>
        <begin position="1"/>
        <end position="25"/>
    </location>
</feature>